<sequence>MKNTILAVASSGGHWQQLLLVSEAFEDMSPVFVTTKKELLQQAGKVDGHVVVDCNRSRPLLMLTCIRQCAGIVFSRRPKVIISTGAAPGIICIAFGKLIGAKTIWIDSFANVEQLSMSGKIARYISDKWLTQWEHLSDAAGPSYHGALL</sequence>
<dbReference type="Gene3D" id="3.40.50.2000">
    <property type="entry name" value="Glycogen Phosphorylase B"/>
    <property type="match status" value="1"/>
</dbReference>
<evidence type="ECO:0000256" key="4">
    <source>
        <dbReference type="ARBA" id="ARBA00022989"/>
    </source>
</evidence>
<evidence type="ECO:0000256" key="2">
    <source>
        <dbReference type="ARBA" id="ARBA00022692"/>
    </source>
</evidence>
<dbReference type="GO" id="GO:0004577">
    <property type="term" value="F:N-acetylglucosaminyldiphosphodolichol N-acetylglucosaminyltransferase activity"/>
    <property type="evidence" value="ECO:0007669"/>
    <property type="project" value="TreeGrafter"/>
</dbReference>
<comment type="caution">
    <text evidence="6">The sequence shown here is derived from an EMBL/GenBank/DDBJ whole genome shotgun (WGS) entry which is preliminary data.</text>
</comment>
<dbReference type="InterPro" id="IPR013969">
    <property type="entry name" value="Oligosacch_biosynth_Alg14"/>
</dbReference>
<comment type="subcellular location">
    <subcellularLocation>
        <location evidence="1">Endoplasmic reticulum membrane</location>
        <topology evidence="1">Single-pass membrane protein</topology>
    </subcellularLocation>
</comment>
<keyword evidence="5" id="KW-0472">Membrane</keyword>
<organism evidence="6 7">
    <name type="scientific">Rhizobium daejeonense</name>
    <dbReference type="NCBI Taxonomy" id="240521"/>
    <lineage>
        <taxon>Bacteria</taxon>
        <taxon>Pseudomonadati</taxon>
        <taxon>Pseudomonadota</taxon>
        <taxon>Alphaproteobacteria</taxon>
        <taxon>Hyphomicrobiales</taxon>
        <taxon>Rhizobiaceae</taxon>
        <taxon>Rhizobium/Agrobacterium group</taxon>
        <taxon>Rhizobium</taxon>
    </lineage>
</organism>
<protein>
    <submittedName>
        <fullName evidence="6">Glucuronosyltransferase</fullName>
    </submittedName>
</protein>
<evidence type="ECO:0000256" key="5">
    <source>
        <dbReference type="ARBA" id="ARBA00023136"/>
    </source>
</evidence>
<dbReference type="PANTHER" id="PTHR12154:SF4">
    <property type="entry name" value="UDP-N-ACETYLGLUCOSAMINE TRANSFERASE SUBUNIT ALG14 HOMOLOG"/>
    <property type="match status" value="1"/>
</dbReference>
<keyword evidence="2" id="KW-0812">Transmembrane</keyword>
<dbReference type="Proteomes" id="UP000477849">
    <property type="component" value="Unassembled WGS sequence"/>
</dbReference>
<keyword evidence="4" id="KW-1133">Transmembrane helix</keyword>
<gene>
    <name evidence="6" type="ORF">G6N76_15810</name>
</gene>
<keyword evidence="6" id="KW-0808">Transferase</keyword>
<dbReference type="GO" id="GO:0006488">
    <property type="term" value="P:dolichol-linked oligosaccharide biosynthetic process"/>
    <property type="evidence" value="ECO:0007669"/>
    <property type="project" value="InterPro"/>
</dbReference>
<reference evidence="6 7" key="1">
    <citation type="submission" date="2020-02" db="EMBL/GenBank/DDBJ databases">
        <title>Genome sequence of the type strain CCBAU10050 of Rhizobium daejeonense.</title>
        <authorList>
            <person name="Gao J."/>
            <person name="Sun J."/>
        </authorList>
    </citation>
    <scope>NUCLEOTIDE SEQUENCE [LARGE SCALE GENOMIC DNA]</scope>
    <source>
        <strain evidence="6 7">CCBAU10050</strain>
    </source>
</reference>
<dbReference type="PANTHER" id="PTHR12154">
    <property type="entry name" value="GLYCOSYL TRANSFERASE-RELATED"/>
    <property type="match status" value="1"/>
</dbReference>
<keyword evidence="7" id="KW-1185">Reference proteome</keyword>
<evidence type="ECO:0000256" key="1">
    <source>
        <dbReference type="ARBA" id="ARBA00004389"/>
    </source>
</evidence>
<keyword evidence="3" id="KW-0256">Endoplasmic reticulum</keyword>
<dbReference type="EMBL" id="JAAKZH010000004">
    <property type="protein sequence ID" value="NGO65135.1"/>
    <property type="molecule type" value="Genomic_DNA"/>
</dbReference>
<dbReference type="Pfam" id="PF08660">
    <property type="entry name" value="Alg14"/>
    <property type="match status" value="1"/>
</dbReference>
<evidence type="ECO:0000313" key="6">
    <source>
        <dbReference type="EMBL" id="NGO65135.1"/>
    </source>
</evidence>
<evidence type="ECO:0000256" key="3">
    <source>
        <dbReference type="ARBA" id="ARBA00022824"/>
    </source>
</evidence>
<name>A0A6M1S1Z9_9HYPH</name>
<dbReference type="AlphaFoldDB" id="A0A6M1S1Z9"/>
<proteinExistence type="predicted"/>
<evidence type="ECO:0000313" key="7">
    <source>
        <dbReference type="Proteomes" id="UP000477849"/>
    </source>
</evidence>
<accession>A0A6M1S1Z9</accession>
<dbReference type="RefSeq" id="WP_163902514.1">
    <property type="nucleotide sequence ID" value="NZ_CP048427.1"/>
</dbReference>